<feature type="transmembrane region" description="Helical" evidence="4">
    <location>
        <begin position="6"/>
        <end position="26"/>
    </location>
</feature>
<comment type="caution">
    <text evidence="6">The sequence shown here is derived from an EMBL/GenBank/DDBJ whole genome shotgun (WGS) entry which is preliminary data.</text>
</comment>
<dbReference type="RefSeq" id="WP_200287849.1">
    <property type="nucleotide sequence ID" value="NZ_JACIGF010000004.1"/>
</dbReference>
<dbReference type="AlphaFoldDB" id="A0A4R2PME2"/>
<accession>A0A4R2PME2</accession>
<dbReference type="NCBIfam" id="NF033233">
    <property type="entry name" value="twin_helix"/>
    <property type="match status" value="1"/>
</dbReference>
<dbReference type="Gene3D" id="6.10.140.1320">
    <property type="match status" value="1"/>
</dbReference>
<evidence type="ECO:0000313" key="6">
    <source>
        <dbReference type="EMBL" id="TCP35215.1"/>
    </source>
</evidence>
<dbReference type="EMBL" id="SLXO01000004">
    <property type="protein sequence ID" value="TCP35215.1"/>
    <property type="molecule type" value="Genomic_DNA"/>
</dbReference>
<evidence type="ECO:0000313" key="7">
    <source>
        <dbReference type="Proteomes" id="UP000295399"/>
    </source>
</evidence>
<feature type="transmembrane region" description="Helical" evidence="4">
    <location>
        <begin position="47"/>
        <end position="65"/>
    </location>
</feature>
<feature type="domain" description="HIG1" evidence="5">
    <location>
        <begin position="1"/>
        <end position="66"/>
    </location>
</feature>
<sequence length="66" mass="7170">MNAILTPLILIAMFAALVVVFIGVLNMARSNDPDNPKRQNKLMQLRVAFQAIALLLAFIAFSVLAG</sequence>
<protein>
    <submittedName>
        <fullName evidence="6">Hypoxia induced protein</fullName>
    </submittedName>
</protein>
<dbReference type="Proteomes" id="UP000295399">
    <property type="component" value="Unassembled WGS sequence"/>
</dbReference>
<evidence type="ECO:0000256" key="2">
    <source>
        <dbReference type="ARBA" id="ARBA00022989"/>
    </source>
</evidence>
<dbReference type="PROSITE" id="PS51503">
    <property type="entry name" value="HIG1"/>
    <property type="match status" value="1"/>
</dbReference>
<dbReference type="InterPro" id="IPR007667">
    <property type="entry name" value="Hypoxia_induced_domain"/>
</dbReference>
<evidence type="ECO:0000256" key="4">
    <source>
        <dbReference type="SAM" id="Phobius"/>
    </source>
</evidence>
<keyword evidence="7" id="KW-1185">Reference proteome</keyword>
<keyword evidence="1 4" id="KW-0812">Transmembrane</keyword>
<evidence type="ECO:0000259" key="5">
    <source>
        <dbReference type="PROSITE" id="PS51503"/>
    </source>
</evidence>
<dbReference type="Pfam" id="PF04588">
    <property type="entry name" value="HIG_1_N"/>
    <property type="match status" value="1"/>
</dbReference>
<organism evidence="6 7">
    <name type="scientific">Rhodothalassium salexigens DSM 2132</name>
    <dbReference type="NCBI Taxonomy" id="1188247"/>
    <lineage>
        <taxon>Bacteria</taxon>
        <taxon>Pseudomonadati</taxon>
        <taxon>Pseudomonadota</taxon>
        <taxon>Alphaproteobacteria</taxon>
        <taxon>Rhodothalassiales</taxon>
        <taxon>Rhodothalassiaceae</taxon>
        <taxon>Rhodothalassium</taxon>
    </lineage>
</organism>
<keyword evidence="3 4" id="KW-0472">Membrane</keyword>
<keyword evidence="2 4" id="KW-1133">Transmembrane helix</keyword>
<dbReference type="InParanoid" id="A0A4R2PME2"/>
<name>A0A4R2PME2_RHOSA</name>
<evidence type="ECO:0000256" key="1">
    <source>
        <dbReference type="ARBA" id="ARBA00022692"/>
    </source>
</evidence>
<proteinExistence type="predicted"/>
<gene>
    <name evidence="6" type="ORF">EV659_10465</name>
</gene>
<reference evidence="6 7" key="1">
    <citation type="submission" date="2019-03" db="EMBL/GenBank/DDBJ databases">
        <title>Genomic Encyclopedia of Type Strains, Phase IV (KMG-IV): sequencing the most valuable type-strain genomes for metagenomic binning, comparative biology and taxonomic classification.</title>
        <authorList>
            <person name="Goeker M."/>
        </authorList>
    </citation>
    <scope>NUCLEOTIDE SEQUENCE [LARGE SCALE GENOMIC DNA]</scope>
    <source>
        <strain evidence="6 7">DSM 2132</strain>
    </source>
</reference>
<evidence type="ECO:0000256" key="3">
    <source>
        <dbReference type="ARBA" id="ARBA00023136"/>
    </source>
</evidence>